<accession>A0ABP5CWB6</accession>
<name>A0ABP5CWB6_9PSEU</name>
<keyword evidence="1" id="KW-0472">Membrane</keyword>
<protein>
    <recommendedName>
        <fullName evidence="4">DUF998 domain-containing protein</fullName>
    </recommendedName>
</protein>
<proteinExistence type="predicted"/>
<dbReference type="EMBL" id="BAAANN010000020">
    <property type="protein sequence ID" value="GAA1969525.1"/>
    <property type="molecule type" value="Genomic_DNA"/>
</dbReference>
<feature type="transmembrane region" description="Helical" evidence="1">
    <location>
        <begin position="118"/>
        <end position="136"/>
    </location>
</feature>
<dbReference type="Proteomes" id="UP001501116">
    <property type="component" value="Unassembled WGS sequence"/>
</dbReference>
<feature type="transmembrane region" description="Helical" evidence="1">
    <location>
        <begin position="148"/>
        <end position="167"/>
    </location>
</feature>
<reference evidence="3" key="1">
    <citation type="journal article" date="2019" name="Int. J. Syst. Evol. Microbiol.">
        <title>The Global Catalogue of Microorganisms (GCM) 10K type strain sequencing project: providing services to taxonomists for standard genome sequencing and annotation.</title>
        <authorList>
            <consortium name="The Broad Institute Genomics Platform"/>
            <consortium name="The Broad Institute Genome Sequencing Center for Infectious Disease"/>
            <person name="Wu L."/>
            <person name="Ma J."/>
        </authorList>
    </citation>
    <scope>NUCLEOTIDE SEQUENCE [LARGE SCALE GENOMIC DNA]</scope>
    <source>
        <strain evidence="3">JCM 14545</strain>
    </source>
</reference>
<evidence type="ECO:0000313" key="2">
    <source>
        <dbReference type="EMBL" id="GAA1969525.1"/>
    </source>
</evidence>
<dbReference type="InterPro" id="IPR009339">
    <property type="entry name" value="DUF998"/>
</dbReference>
<sequence length="220" mass="22372">MLLVLAGVAYSAWLLAYVLPVGLSLVHAYVSELAAGDQPYRLLFRTTDRIAGAAMVAAAVLLAVRAPRRPACFFALGGLFLFGLSVVVDASSSLDCASAASEACRIKEDRGAVSAADTLHTVSSVVTNFGMLAAVLGAQRFVTGTARALLFAAAAVIAATGLAIVWLDTLGPGHYAGLVLQVQLVAAAAVLITAGVRLAVRKCGPPASPAAPAGSSARRR</sequence>
<dbReference type="Pfam" id="PF06197">
    <property type="entry name" value="DUF998"/>
    <property type="match status" value="1"/>
</dbReference>
<feature type="transmembrane region" description="Helical" evidence="1">
    <location>
        <begin position="42"/>
        <end position="64"/>
    </location>
</feature>
<evidence type="ECO:0000313" key="3">
    <source>
        <dbReference type="Proteomes" id="UP001501116"/>
    </source>
</evidence>
<keyword evidence="1" id="KW-0812">Transmembrane</keyword>
<feature type="transmembrane region" description="Helical" evidence="1">
    <location>
        <begin position="71"/>
        <end position="88"/>
    </location>
</feature>
<evidence type="ECO:0000256" key="1">
    <source>
        <dbReference type="SAM" id="Phobius"/>
    </source>
</evidence>
<keyword evidence="3" id="KW-1185">Reference proteome</keyword>
<gene>
    <name evidence="2" type="ORF">GCM10009754_48760</name>
</gene>
<comment type="caution">
    <text evidence="2">The sequence shown here is derived from an EMBL/GenBank/DDBJ whole genome shotgun (WGS) entry which is preliminary data.</text>
</comment>
<evidence type="ECO:0008006" key="4">
    <source>
        <dbReference type="Google" id="ProtNLM"/>
    </source>
</evidence>
<organism evidence="2 3">
    <name type="scientific">Amycolatopsis minnesotensis</name>
    <dbReference type="NCBI Taxonomy" id="337894"/>
    <lineage>
        <taxon>Bacteria</taxon>
        <taxon>Bacillati</taxon>
        <taxon>Actinomycetota</taxon>
        <taxon>Actinomycetes</taxon>
        <taxon>Pseudonocardiales</taxon>
        <taxon>Pseudonocardiaceae</taxon>
        <taxon>Amycolatopsis</taxon>
    </lineage>
</organism>
<keyword evidence="1" id="KW-1133">Transmembrane helix</keyword>
<feature type="transmembrane region" description="Helical" evidence="1">
    <location>
        <begin position="179"/>
        <end position="200"/>
    </location>
</feature>
<feature type="transmembrane region" description="Helical" evidence="1">
    <location>
        <begin position="12"/>
        <end position="30"/>
    </location>
</feature>